<proteinExistence type="predicted"/>
<evidence type="ECO:0000313" key="3">
    <source>
        <dbReference type="EMBL" id="BBL68054.1"/>
    </source>
</evidence>
<dbReference type="Pfam" id="PF02463">
    <property type="entry name" value="SMC_N"/>
    <property type="match status" value="1"/>
</dbReference>
<dbReference type="InterPro" id="IPR003141">
    <property type="entry name" value="Pol/His_phosphatase_N"/>
</dbReference>
<dbReference type="RefSeq" id="WP_221058456.1">
    <property type="nucleotide sequence ID" value="NZ_AP019781.1"/>
</dbReference>
<dbReference type="EMBL" id="AP019781">
    <property type="protein sequence ID" value="BBL68054.1"/>
    <property type="molecule type" value="Genomic_DNA"/>
</dbReference>
<evidence type="ECO:0000313" key="4">
    <source>
        <dbReference type="Proteomes" id="UP000824969"/>
    </source>
</evidence>
<sequence length="860" mass="97930">MDLSNIESGARFYRCDLHVHTPKSGCYSDKEVQPEEIVKAALAKNLDIIAITDHNSEGLYIEVAEAAKGTRLFVIPGVEITTSQGGERQIHMLALFDPNEYLAISDLLSDIGIYHNLRGQSEAVSNKTIPDIMESIYKFNGIALLSHIDSESGLDYEIKKLTPTKEAILKSEWLNGIEITQPDTQSKFPDYACLQSSDAHSLADIGRRYCLIKMGKPSFEGIRQALRDPGSRICLTGDEELYHPSFLGMSVEGGFLDGQPIRFNKNLNCLIGGKGTGKSTVIELIRYCLGVSSSSTTVKQNHESHIAYALHDAKVALYLEAENQERYIIERRYNENPKIYREDGEETTINLHKFCDEFFHFEVYSQNELLDIARNFKNQLIMIDQYINLNDLNEEKARIINELKTNQAEIMRISDQVDDLHLKISNLDIIREQLRVFESQGIKEQLKDHPLWSQEEIILSNIETIITSEISSKQAELIKFEQEDLIAPKIENLDLLPNKDLLEICTGLLIAAKNEIRDAIQKQVDCLNDCHKKTLDVRGNWNQLHNKKKEELNILLSNLENNGVPIKNYQEYLRLEQEKQRLESMAQQVDTHVADLSLLSADRIALLEKLINVRKRIYLRRLELIRNINHSLRGFVRIKIKENGDNSKYRELLVDTILSSSKIRINKDDRVKIADNIEPLDLCNIIKNRDSNSLVTKTHISGDVAGKTLILAQGAVFELEIVELEDRITIELNDHSWKEISKCSDGQKCTTILAIAMCERDFPLIIDQPEDSLDNSFIYSQVVKILREIKNHRQLIIATHNANIPVLGDAELILVMRSNGLNGFVNDRGVIDKDTIKTHVQTILEGGKDAFDMRRQKYGF</sequence>
<gene>
    <name evidence="3" type="ORF">MchiMG62_12350</name>
</gene>
<dbReference type="InterPro" id="IPR052018">
    <property type="entry name" value="PHP_domain"/>
</dbReference>
<evidence type="ECO:0000256" key="1">
    <source>
        <dbReference type="SAM" id="Coils"/>
    </source>
</evidence>
<evidence type="ECO:0000259" key="2">
    <source>
        <dbReference type="SMART" id="SM00481"/>
    </source>
</evidence>
<dbReference type="NCBIfam" id="NF045780">
    <property type="entry name" value="TrlF_fam_ATP"/>
    <property type="match status" value="1"/>
</dbReference>
<dbReference type="InterPro" id="IPR004013">
    <property type="entry name" value="PHP_dom"/>
</dbReference>
<dbReference type="InterPro" id="IPR003395">
    <property type="entry name" value="RecF/RecN/SMC_N"/>
</dbReference>
<feature type="domain" description="Polymerase/histidinol phosphatase N-terminal" evidence="2">
    <location>
        <begin position="15"/>
        <end position="84"/>
    </location>
</feature>
<keyword evidence="4" id="KW-1185">Reference proteome</keyword>
<dbReference type="CDD" id="cd07432">
    <property type="entry name" value="PHP_HisPPase"/>
    <property type="match status" value="1"/>
</dbReference>
<name>A0ABM7H614_9EURY</name>
<dbReference type="PANTHER" id="PTHR42924">
    <property type="entry name" value="EXONUCLEASE"/>
    <property type="match status" value="1"/>
</dbReference>
<dbReference type="GeneID" id="66130759"/>
<reference evidence="3 4" key="1">
    <citation type="submission" date="2019-06" db="EMBL/GenBank/DDBJ databases">
        <title>Complete genome sequence of Methanoculleus chikugoensis strain MG62.</title>
        <authorList>
            <person name="Asakawa S."/>
            <person name="Dianou D."/>
        </authorList>
    </citation>
    <scope>NUCLEOTIDE SEQUENCE [LARGE SCALE GENOMIC DNA]</scope>
    <source>
        <strain evidence="3 4">MG62</strain>
    </source>
</reference>
<organism evidence="3 4">
    <name type="scientific">Methanoculleus chikugoensis</name>
    <dbReference type="NCBI Taxonomy" id="118126"/>
    <lineage>
        <taxon>Archaea</taxon>
        <taxon>Methanobacteriati</taxon>
        <taxon>Methanobacteriota</taxon>
        <taxon>Stenosarchaea group</taxon>
        <taxon>Methanomicrobia</taxon>
        <taxon>Methanomicrobiales</taxon>
        <taxon>Methanomicrobiaceae</taxon>
        <taxon>Methanoculleus</taxon>
    </lineage>
</organism>
<protein>
    <submittedName>
        <fullName evidence="3">Phosphoesterase</fullName>
    </submittedName>
</protein>
<dbReference type="Proteomes" id="UP000824969">
    <property type="component" value="Chromosome"/>
</dbReference>
<keyword evidence="1" id="KW-0175">Coiled coil</keyword>
<dbReference type="InterPro" id="IPR054787">
    <property type="entry name" value="TrlF_ATPase"/>
</dbReference>
<dbReference type="PANTHER" id="PTHR42924:SF3">
    <property type="entry name" value="POLYMERASE_HISTIDINOL PHOSPHATASE N-TERMINAL DOMAIN-CONTAINING PROTEIN"/>
    <property type="match status" value="1"/>
</dbReference>
<dbReference type="SMART" id="SM00481">
    <property type="entry name" value="POLIIIAc"/>
    <property type="match status" value="1"/>
</dbReference>
<feature type="coiled-coil region" evidence="1">
    <location>
        <begin position="542"/>
        <end position="595"/>
    </location>
</feature>
<accession>A0ABM7H614</accession>
<dbReference type="Pfam" id="PF02811">
    <property type="entry name" value="PHP"/>
    <property type="match status" value="1"/>
</dbReference>